<evidence type="ECO:0000256" key="6">
    <source>
        <dbReference type="ARBA" id="ARBA00022771"/>
    </source>
</evidence>
<evidence type="ECO:0000256" key="7">
    <source>
        <dbReference type="ARBA" id="ARBA00022786"/>
    </source>
</evidence>
<evidence type="ECO:0000313" key="12">
    <source>
        <dbReference type="EMBL" id="RPB20989.1"/>
    </source>
</evidence>
<feature type="region of interest" description="Disordered" evidence="10">
    <location>
        <begin position="1"/>
        <end position="53"/>
    </location>
</feature>
<dbReference type="OrthoDB" id="756301at2759"/>
<feature type="region of interest" description="Disordered" evidence="10">
    <location>
        <begin position="219"/>
        <end position="269"/>
    </location>
</feature>
<dbReference type="GO" id="GO:0016925">
    <property type="term" value="P:protein sumoylation"/>
    <property type="evidence" value="ECO:0007669"/>
    <property type="project" value="UniProtKB-UniPathway"/>
</dbReference>
<evidence type="ECO:0000256" key="10">
    <source>
        <dbReference type="SAM" id="MobiDB-lite"/>
    </source>
</evidence>
<evidence type="ECO:0000259" key="11">
    <source>
        <dbReference type="Pfam" id="PF11789"/>
    </source>
</evidence>
<dbReference type="UniPathway" id="UPA00886"/>
<comment type="similarity">
    <text evidence="3">Belongs to the NSE2 family.</text>
</comment>
<keyword evidence="8" id="KW-0862">Zinc</keyword>
<feature type="region of interest" description="Disordered" evidence="10">
    <location>
        <begin position="100"/>
        <end position="119"/>
    </location>
</feature>
<keyword evidence="7" id="KW-0833">Ubl conjugation pathway</keyword>
<dbReference type="GO" id="GO:0061665">
    <property type="term" value="F:SUMO ligase activity"/>
    <property type="evidence" value="ECO:0007669"/>
    <property type="project" value="TreeGrafter"/>
</dbReference>
<evidence type="ECO:0000256" key="4">
    <source>
        <dbReference type="ARBA" id="ARBA00022679"/>
    </source>
</evidence>
<sequence length="457" mass="51032">MSGKRRLQSRAQGEQSAMATPDPSSRTASSVSHPAPNGIKYQHPAHFPLQAREKRQLDSLVATYNSENSQARRYIADAMRVLGDAAGDLAELVPAVDFTVKKEEGGEDGSEEEEGEEKVKNVGRKLLVEMEKKAREMVDRGWEARVAGEVVKGGVVKMAMTEHDMVEEGDWEGEEQFGLWEVYGEEMAEEMGKRLRMPLKERYGAVTEYKEFRRSIWETQHQGEPMPPTKHWFPPETRPQQNQPTSTSASASIRQSASATPEPEDSDLEIESAKQSFNCPITLRPFIHPVTSSVCPHSFEKMAIGPMLAQATTYRNVGNDEKPPRESREHPALSAVVLTSRVSSGELERCIHCPVAGCDKWLSVRHLREDRVLMRRIRIEKERREREEVLRGMGEGEHAGGKAEQSFVAVGDESIVDASGEVEDARRVKPEGRGVKGEKVGVARMLDLDSDDEDEDA</sequence>
<protein>
    <recommendedName>
        <fullName evidence="11">SP-RING-type domain-containing protein</fullName>
    </recommendedName>
</protein>
<proteinExistence type="inferred from homology"/>
<feature type="compositionally biased region" description="Polar residues" evidence="10">
    <location>
        <begin position="9"/>
        <end position="32"/>
    </location>
</feature>
<evidence type="ECO:0000256" key="3">
    <source>
        <dbReference type="ARBA" id="ARBA00008212"/>
    </source>
</evidence>
<dbReference type="GO" id="GO:0030915">
    <property type="term" value="C:Smc5-Smc6 complex"/>
    <property type="evidence" value="ECO:0007669"/>
    <property type="project" value="InterPro"/>
</dbReference>
<dbReference type="STRING" id="1051890.A0A3N4LHN6"/>
<feature type="compositionally biased region" description="Acidic residues" evidence="10">
    <location>
        <begin position="105"/>
        <end position="116"/>
    </location>
</feature>
<dbReference type="PANTHER" id="PTHR21330:SF1">
    <property type="entry name" value="E3 SUMO-PROTEIN LIGASE NSE2"/>
    <property type="match status" value="1"/>
</dbReference>
<dbReference type="GO" id="GO:0005634">
    <property type="term" value="C:nucleus"/>
    <property type="evidence" value="ECO:0007669"/>
    <property type="project" value="UniProtKB-SubCell"/>
</dbReference>
<accession>A0A3N4LHN6</accession>
<evidence type="ECO:0000313" key="13">
    <source>
        <dbReference type="Proteomes" id="UP000267821"/>
    </source>
</evidence>
<evidence type="ECO:0000256" key="9">
    <source>
        <dbReference type="ARBA" id="ARBA00023242"/>
    </source>
</evidence>
<evidence type="ECO:0000256" key="2">
    <source>
        <dbReference type="ARBA" id="ARBA00004718"/>
    </source>
</evidence>
<dbReference type="GO" id="GO:0000724">
    <property type="term" value="P:double-strand break repair via homologous recombination"/>
    <property type="evidence" value="ECO:0007669"/>
    <property type="project" value="InterPro"/>
</dbReference>
<dbReference type="Gene3D" id="3.30.40.10">
    <property type="entry name" value="Zinc/RING finger domain, C3HC4 (zinc finger)"/>
    <property type="match status" value="1"/>
</dbReference>
<dbReference type="GO" id="GO:0008270">
    <property type="term" value="F:zinc ion binding"/>
    <property type="evidence" value="ECO:0007669"/>
    <property type="project" value="UniProtKB-KW"/>
</dbReference>
<evidence type="ECO:0000256" key="5">
    <source>
        <dbReference type="ARBA" id="ARBA00022723"/>
    </source>
</evidence>
<keyword evidence="5" id="KW-0479">Metal-binding</keyword>
<keyword evidence="9" id="KW-0539">Nucleus</keyword>
<comment type="pathway">
    <text evidence="2">Protein modification; protein sumoylation.</text>
</comment>
<name>A0A3N4LHN6_9PEZI</name>
<keyword evidence="4" id="KW-0808">Transferase</keyword>
<feature type="compositionally biased region" description="Low complexity" evidence="10">
    <location>
        <begin position="245"/>
        <end position="260"/>
    </location>
</feature>
<dbReference type="AlphaFoldDB" id="A0A3N4LHN6"/>
<dbReference type="Proteomes" id="UP000267821">
    <property type="component" value="Unassembled WGS sequence"/>
</dbReference>
<dbReference type="Pfam" id="PF11789">
    <property type="entry name" value="zf-Nse"/>
    <property type="match status" value="1"/>
</dbReference>
<keyword evidence="6" id="KW-0863">Zinc-finger</keyword>
<dbReference type="EMBL" id="ML121565">
    <property type="protein sequence ID" value="RPB20989.1"/>
    <property type="molecule type" value="Genomic_DNA"/>
</dbReference>
<dbReference type="PANTHER" id="PTHR21330">
    <property type="entry name" value="E3 SUMO-PROTEIN LIGASE NSE2"/>
    <property type="match status" value="1"/>
</dbReference>
<organism evidence="12 13">
    <name type="scientific">Terfezia boudieri ATCC MYA-4762</name>
    <dbReference type="NCBI Taxonomy" id="1051890"/>
    <lineage>
        <taxon>Eukaryota</taxon>
        <taxon>Fungi</taxon>
        <taxon>Dikarya</taxon>
        <taxon>Ascomycota</taxon>
        <taxon>Pezizomycotina</taxon>
        <taxon>Pezizomycetes</taxon>
        <taxon>Pezizales</taxon>
        <taxon>Pezizaceae</taxon>
        <taxon>Terfezia</taxon>
    </lineage>
</organism>
<comment type="subcellular location">
    <subcellularLocation>
        <location evidence="1">Nucleus</location>
    </subcellularLocation>
</comment>
<feature type="domain" description="SP-RING-type" evidence="11">
    <location>
        <begin position="267"/>
        <end position="359"/>
    </location>
</feature>
<dbReference type="SUPFAM" id="SSF57850">
    <property type="entry name" value="RING/U-box"/>
    <property type="match status" value="1"/>
</dbReference>
<dbReference type="InterPro" id="IPR013083">
    <property type="entry name" value="Znf_RING/FYVE/PHD"/>
</dbReference>
<dbReference type="InParanoid" id="A0A3N4LHN6"/>
<dbReference type="CDD" id="cd16651">
    <property type="entry name" value="SPL-RING_NSE2"/>
    <property type="match status" value="1"/>
</dbReference>
<gene>
    <name evidence="12" type="ORF">L211DRAFT_463038</name>
</gene>
<dbReference type="InterPro" id="IPR026846">
    <property type="entry name" value="Nse2(Mms21)"/>
</dbReference>
<evidence type="ECO:0000256" key="1">
    <source>
        <dbReference type="ARBA" id="ARBA00004123"/>
    </source>
</evidence>
<dbReference type="InterPro" id="IPR004181">
    <property type="entry name" value="Znf_MIZ"/>
</dbReference>
<evidence type="ECO:0000256" key="8">
    <source>
        <dbReference type="ARBA" id="ARBA00022833"/>
    </source>
</evidence>
<reference evidence="12 13" key="1">
    <citation type="journal article" date="2018" name="Nat. Ecol. Evol.">
        <title>Pezizomycetes genomes reveal the molecular basis of ectomycorrhizal truffle lifestyle.</title>
        <authorList>
            <person name="Murat C."/>
            <person name="Payen T."/>
            <person name="Noel B."/>
            <person name="Kuo A."/>
            <person name="Morin E."/>
            <person name="Chen J."/>
            <person name="Kohler A."/>
            <person name="Krizsan K."/>
            <person name="Balestrini R."/>
            <person name="Da Silva C."/>
            <person name="Montanini B."/>
            <person name="Hainaut M."/>
            <person name="Levati E."/>
            <person name="Barry K.W."/>
            <person name="Belfiori B."/>
            <person name="Cichocki N."/>
            <person name="Clum A."/>
            <person name="Dockter R.B."/>
            <person name="Fauchery L."/>
            <person name="Guy J."/>
            <person name="Iotti M."/>
            <person name="Le Tacon F."/>
            <person name="Lindquist E.A."/>
            <person name="Lipzen A."/>
            <person name="Malagnac F."/>
            <person name="Mello A."/>
            <person name="Molinier V."/>
            <person name="Miyauchi S."/>
            <person name="Poulain J."/>
            <person name="Riccioni C."/>
            <person name="Rubini A."/>
            <person name="Sitrit Y."/>
            <person name="Splivallo R."/>
            <person name="Traeger S."/>
            <person name="Wang M."/>
            <person name="Zifcakova L."/>
            <person name="Wipf D."/>
            <person name="Zambonelli A."/>
            <person name="Paolocci F."/>
            <person name="Nowrousian M."/>
            <person name="Ottonello S."/>
            <person name="Baldrian P."/>
            <person name="Spatafora J.W."/>
            <person name="Henrissat B."/>
            <person name="Nagy L.G."/>
            <person name="Aury J.M."/>
            <person name="Wincker P."/>
            <person name="Grigoriev I.V."/>
            <person name="Bonfante P."/>
            <person name="Martin F.M."/>
        </authorList>
    </citation>
    <scope>NUCLEOTIDE SEQUENCE [LARGE SCALE GENOMIC DNA]</scope>
    <source>
        <strain evidence="12 13">ATCC MYA-4762</strain>
    </source>
</reference>
<keyword evidence="13" id="KW-1185">Reference proteome</keyword>